<feature type="transmembrane region" description="Helical" evidence="8">
    <location>
        <begin position="355"/>
        <end position="380"/>
    </location>
</feature>
<evidence type="ECO:0000256" key="1">
    <source>
        <dbReference type="ARBA" id="ARBA00004141"/>
    </source>
</evidence>
<feature type="transmembrane region" description="Helical" evidence="8">
    <location>
        <begin position="464"/>
        <end position="492"/>
    </location>
</feature>
<dbReference type="GO" id="GO:0020037">
    <property type="term" value="F:heme binding"/>
    <property type="evidence" value="ECO:0007669"/>
    <property type="project" value="InterPro"/>
</dbReference>
<keyword evidence="6" id="KW-0479">Metal-binding</keyword>
<evidence type="ECO:0000313" key="10">
    <source>
        <dbReference type="EMBL" id="KAA6435882.1"/>
    </source>
</evidence>
<feature type="transmembrane region" description="Helical" evidence="8">
    <location>
        <begin position="512"/>
        <end position="534"/>
    </location>
</feature>
<keyword evidence="6" id="KW-0813">Transport</keyword>
<keyword evidence="6" id="KW-0408">Iron</keyword>
<dbReference type="PANTHER" id="PTHR10422:SF18">
    <property type="entry name" value="CYTOCHROME C OXIDASE SUBUNIT 1"/>
    <property type="match status" value="1"/>
</dbReference>
<keyword evidence="6" id="KW-0249">Electron transport</keyword>
<evidence type="ECO:0000256" key="6">
    <source>
        <dbReference type="RuleBase" id="RU000370"/>
    </source>
</evidence>
<gene>
    <name evidence="11" type="ORF">ACD591_03200</name>
    <name evidence="10" type="ORF">FOE74_08095</name>
</gene>
<feature type="transmembrane region" description="Helical" evidence="8">
    <location>
        <begin position="231"/>
        <end position="257"/>
    </location>
</feature>
<evidence type="ECO:0000259" key="9">
    <source>
        <dbReference type="PROSITE" id="PS50855"/>
    </source>
</evidence>
<feature type="transmembrane region" description="Helical" evidence="8">
    <location>
        <begin position="189"/>
        <end position="211"/>
    </location>
</feature>
<keyword evidence="5 8" id="KW-0472">Membrane</keyword>
<evidence type="ECO:0000256" key="8">
    <source>
        <dbReference type="SAM" id="Phobius"/>
    </source>
</evidence>
<feature type="transmembrane region" description="Helical" evidence="8">
    <location>
        <begin position="392"/>
        <end position="414"/>
    </location>
</feature>
<evidence type="ECO:0000256" key="4">
    <source>
        <dbReference type="ARBA" id="ARBA00022989"/>
    </source>
</evidence>
<dbReference type="GO" id="GO:0015990">
    <property type="term" value="P:electron transport coupled proton transport"/>
    <property type="evidence" value="ECO:0007669"/>
    <property type="project" value="TreeGrafter"/>
</dbReference>
<dbReference type="PRINTS" id="PR01165">
    <property type="entry name" value="CYCOXIDASEI"/>
</dbReference>
<keyword evidence="4 8" id="KW-1133">Transmembrane helix</keyword>
<keyword evidence="6" id="KW-0349">Heme</keyword>
<dbReference type="GO" id="GO:0016020">
    <property type="term" value="C:membrane"/>
    <property type="evidence" value="ECO:0007669"/>
    <property type="project" value="UniProtKB-SubCell"/>
</dbReference>
<dbReference type="GO" id="GO:0009060">
    <property type="term" value="P:aerobic respiration"/>
    <property type="evidence" value="ECO:0007669"/>
    <property type="project" value="InterPro"/>
</dbReference>
<evidence type="ECO:0000313" key="11">
    <source>
        <dbReference type="EMBL" id="MFA1770285.1"/>
    </source>
</evidence>
<protein>
    <submittedName>
        <fullName evidence="10 11">Cytochrome c oxidase subunit I</fullName>
    </submittedName>
</protein>
<dbReference type="AlphaFoldDB" id="A0A5M8QNY3"/>
<feature type="transmembrane region" description="Helical" evidence="8">
    <location>
        <begin position="290"/>
        <end position="311"/>
    </location>
</feature>
<dbReference type="GO" id="GO:0004129">
    <property type="term" value="F:cytochrome-c oxidase activity"/>
    <property type="evidence" value="ECO:0007669"/>
    <property type="project" value="InterPro"/>
</dbReference>
<reference evidence="10 12" key="2">
    <citation type="submission" date="2019-09" db="EMBL/GenBank/DDBJ databases">
        <title>A bacterium isolated from glacier soil.</title>
        <authorList>
            <person name="Liu Q."/>
        </authorList>
    </citation>
    <scope>NUCLEOTIDE SEQUENCE [LARGE SCALE GENOMIC DNA]</scope>
    <source>
        <strain evidence="10 12">MDT1-10-3</strain>
    </source>
</reference>
<feature type="transmembrane region" description="Helical" evidence="8">
    <location>
        <begin position="137"/>
        <end position="159"/>
    </location>
</feature>
<feature type="compositionally biased region" description="Basic and acidic residues" evidence="7">
    <location>
        <begin position="7"/>
        <end position="24"/>
    </location>
</feature>
<comment type="similarity">
    <text evidence="6">Belongs to the heme-copper respiratory oxidase family.</text>
</comment>
<dbReference type="EMBL" id="VKKZ01000019">
    <property type="protein sequence ID" value="KAA6435882.1"/>
    <property type="molecule type" value="Genomic_DNA"/>
</dbReference>
<dbReference type="Proteomes" id="UP000323866">
    <property type="component" value="Unassembled WGS sequence"/>
</dbReference>
<accession>A0A5M8QNY3</accession>
<dbReference type="InterPro" id="IPR036927">
    <property type="entry name" value="Cyt_c_oxase-like_su1_sf"/>
</dbReference>
<evidence type="ECO:0000313" key="13">
    <source>
        <dbReference type="Proteomes" id="UP001570846"/>
    </source>
</evidence>
<dbReference type="OrthoDB" id="9759913at2"/>
<proteinExistence type="inferred from homology"/>
<dbReference type="RefSeq" id="WP_149098072.1">
    <property type="nucleotide sequence ID" value="NZ_BMMG01000002.1"/>
</dbReference>
<dbReference type="SUPFAM" id="SSF81442">
    <property type="entry name" value="Cytochrome c oxidase subunit I-like"/>
    <property type="match status" value="1"/>
</dbReference>
<evidence type="ECO:0000313" key="12">
    <source>
        <dbReference type="Proteomes" id="UP000323866"/>
    </source>
</evidence>
<dbReference type="PROSITE" id="PS00077">
    <property type="entry name" value="COX1_CUB"/>
    <property type="match status" value="1"/>
</dbReference>
<evidence type="ECO:0000256" key="2">
    <source>
        <dbReference type="ARBA" id="ARBA00022660"/>
    </source>
</evidence>
<feature type="transmembrane region" description="Helical" evidence="8">
    <location>
        <begin position="46"/>
        <end position="64"/>
    </location>
</feature>
<feature type="region of interest" description="Disordered" evidence="7">
    <location>
        <begin position="590"/>
        <end position="610"/>
    </location>
</feature>
<dbReference type="GO" id="GO:0022904">
    <property type="term" value="P:respiratory electron transport chain"/>
    <property type="evidence" value="ECO:0007669"/>
    <property type="project" value="TreeGrafter"/>
</dbReference>
<evidence type="ECO:0000256" key="7">
    <source>
        <dbReference type="SAM" id="MobiDB-lite"/>
    </source>
</evidence>
<dbReference type="PANTHER" id="PTHR10422">
    <property type="entry name" value="CYTOCHROME C OXIDASE SUBUNIT 1"/>
    <property type="match status" value="1"/>
</dbReference>
<dbReference type="InterPro" id="IPR000883">
    <property type="entry name" value="Cyt_C_Oxase_1"/>
</dbReference>
<dbReference type="InterPro" id="IPR023615">
    <property type="entry name" value="Cyt_c_Oxase_su1_BS"/>
</dbReference>
<dbReference type="PROSITE" id="PS50855">
    <property type="entry name" value="COX1"/>
    <property type="match status" value="1"/>
</dbReference>
<feature type="transmembrane region" description="Helical" evidence="8">
    <location>
        <begin position="426"/>
        <end position="452"/>
    </location>
</feature>
<dbReference type="EMBL" id="JBGOGF010000001">
    <property type="protein sequence ID" value="MFA1770285.1"/>
    <property type="molecule type" value="Genomic_DNA"/>
</dbReference>
<reference evidence="11 13" key="3">
    <citation type="submission" date="2024-08" db="EMBL/GenBank/DDBJ databases">
        <authorList>
            <person name="Wei W."/>
        </authorList>
    </citation>
    <scope>NUCLEOTIDE SEQUENCE [LARGE SCALE GENOMIC DNA]</scope>
    <source>
        <strain evidence="11 13">XU2</strain>
    </source>
</reference>
<dbReference type="Pfam" id="PF00115">
    <property type="entry name" value="COX1"/>
    <property type="match status" value="1"/>
</dbReference>
<comment type="caution">
    <text evidence="10">The sequence shown here is derived from an EMBL/GenBank/DDBJ whole genome shotgun (WGS) entry which is preliminary data.</text>
</comment>
<keyword evidence="2 6" id="KW-0679">Respiratory chain</keyword>
<sequence>MSSTDISLHKDVHSGHDDHHDDHDHDQSFIEKYIFSQDHKIIAKQFLFAGIFWAIIGGTMSSLFRLQLGFPEATFTFLEPLLGKWVEGGKLNPEFYLALVTMHGTIMVFFVLTAGLSGTFSNFLIPLQIGARDMASGFMNMLSFWFFFIASVIMFYSIFLETGPAAGGWTVYPPLSALPQAISGSGAGMTMWLVSMALFIVSQLLGGVNYITTVINMRTRGLSMTKLPLTIWSFFLTAVLGLLAFPVLLSAALLLIFDRSFGTSFFLSDIYVAGEALTHTGGSPVLFQHLFWFLGHPEVYIVILPTFGIVSEIIATNARKPIFGYRAMIGSMLGIALLSFVVWAHHMFVSGMNPFLGSVFMFLTLIIAVPSAVKVFNWIATLWRGNINFTPAMLFSVAFVSLFISGGVTGIILGNSALDIQLHDTYFVVAHFHLVMGSAAFFGMFAGVYHWFPKMFGRMMEEKLGYLHFWITFIGVYLIFMPMHYIGIAGFPRRYYTWTGFDTFNKFMDMNTFITVAAIIAFAAQFFFLFNFFYSIFRGRRATENPWKSNTLEWTTPVNPGHGNWPGPLPVVYRWPYDYSKPGAPEDFIPQNVPFSQTQSSNLPHERDFE</sequence>
<evidence type="ECO:0000256" key="3">
    <source>
        <dbReference type="ARBA" id="ARBA00022692"/>
    </source>
</evidence>
<reference evidence="10 12" key="1">
    <citation type="submission" date="2019-07" db="EMBL/GenBank/DDBJ databases">
        <authorList>
            <person name="Qu J.-H."/>
        </authorList>
    </citation>
    <scope>NUCLEOTIDE SEQUENCE [LARGE SCALE GENOMIC DNA]</scope>
    <source>
        <strain evidence="10 12">MDT1-10-3</strain>
    </source>
</reference>
<comment type="subcellular location">
    <subcellularLocation>
        <location evidence="1">Membrane</location>
        <topology evidence="1">Multi-pass membrane protein</topology>
    </subcellularLocation>
</comment>
<name>A0A5M8QNY3_9BACT</name>
<dbReference type="InterPro" id="IPR023616">
    <property type="entry name" value="Cyt_c_oxase-like_su1_dom"/>
</dbReference>
<feature type="domain" description="Cytochrome oxidase subunit I profile" evidence="9">
    <location>
        <begin position="29"/>
        <end position="573"/>
    </location>
</feature>
<evidence type="ECO:0000256" key="5">
    <source>
        <dbReference type="ARBA" id="ARBA00023136"/>
    </source>
</evidence>
<keyword evidence="3 6" id="KW-0812">Transmembrane</keyword>
<feature type="region of interest" description="Disordered" evidence="7">
    <location>
        <begin position="1"/>
        <end position="24"/>
    </location>
</feature>
<feature type="compositionally biased region" description="Polar residues" evidence="7">
    <location>
        <begin position="593"/>
        <end position="603"/>
    </location>
</feature>
<dbReference type="Proteomes" id="UP001570846">
    <property type="component" value="Unassembled WGS sequence"/>
</dbReference>
<feature type="transmembrane region" description="Helical" evidence="8">
    <location>
        <begin position="95"/>
        <end position="125"/>
    </location>
</feature>
<feature type="transmembrane region" description="Helical" evidence="8">
    <location>
        <begin position="323"/>
        <end position="343"/>
    </location>
</feature>
<organism evidence="10 12">
    <name type="scientific">Rufibacter glacialis</name>
    <dbReference type="NCBI Taxonomy" id="1259555"/>
    <lineage>
        <taxon>Bacteria</taxon>
        <taxon>Pseudomonadati</taxon>
        <taxon>Bacteroidota</taxon>
        <taxon>Cytophagia</taxon>
        <taxon>Cytophagales</taxon>
        <taxon>Hymenobacteraceae</taxon>
        <taxon>Rufibacter</taxon>
    </lineage>
</organism>
<dbReference type="Gene3D" id="1.20.210.10">
    <property type="entry name" value="Cytochrome c oxidase-like, subunit I domain"/>
    <property type="match status" value="1"/>
</dbReference>
<keyword evidence="13" id="KW-1185">Reference proteome</keyword>